<comment type="caution">
    <text evidence="1">The sequence shown here is derived from an EMBL/GenBank/DDBJ whole genome shotgun (WGS) entry which is preliminary data.</text>
</comment>
<reference evidence="1 2" key="1">
    <citation type="submission" date="2019-07" db="EMBL/GenBank/DDBJ databases">
        <title>Whole genome shotgun sequence of Adhaeribacter aerolatus NBRC 106133.</title>
        <authorList>
            <person name="Hosoyama A."/>
            <person name="Uohara A."/>
            <person name="Ohji S."/>
            <person name="Ichikawa N."/>
        </authorList>
    </citation>
    <scope>NUCLEOTIDE SEQUENCE [LARGE SCALE GENOMIC DNA]</scope>
    <source>
        <strain evidence="1 2">NBRC 106133</strain>
    </source>
</reference>
<dbReference type="Proteomes" id="UP000321532">
    <property type="component" value="Unassembled WGS sequence"/>
</dbReference>
<name>A0A512B419_9BACT</name>
<dbReference type="EMBL" id="BJYS01000043">
    <property type="protein sequence ID" value="GEO06708.1"/>
    <property type="molecule type" value="Genomic_DNA"/>
</dbReference>
<sequence length="200" mass="22640">MIISYGLKFSDALNHFFMKKLWLLLNLFLVVTAQPGWLFAAPATSYSNLFAAPEKVSARGAASPDELAKTVLLAIQENNMSALNAFLLEDKEIVLLKSKGSEDMQAYLENTTAPDLQNNLRRNYQTLIEKGISQTINWSDYQVSEARLGKGSAKNAFLQPLTIILTDKQNQPLELLLETVKLNNRYYLFRQLELKPQKKI</sequence>
<accession>A0A512B419</accession>
<dbReference type="AlphaFoldDB" id="A0A512B419"/>
<evidence type="ECO:0000313" key="1">
    <source>
        <dbReference type="EMBL" id="GEO06708.1"/>
    </source>
</evidence>
<organism evidence="1 2">
    <name type="scientific">Adhaeribacter aerolatus</name>
    <dbReference type="NCBI Taxonomy" id="670289"/>
    <lineage>
        <taxon>Bacteria</taxon>
        <taxon>Pseudomonadati</taxon>
        <taxon>Bacteroidota</taxon>
        <taxon>Cytophagia</taxon>
        <taxon>Cytophagales</taxon>
        <taxon>Hymenobacteraceae</taxon>
        <taxon>Adhaeribacter</taxon>
    </lineage>
</organism>
<protein>
    <submittedName>
        <fullName evidence="1">Uncharacterized protein</fullName>
    </submittedName>
</protein>
<gene>
    <name evidence="1" type="ORF">AAE02nite_43720</name>
</gene>
<evidence type="ECO:0000313" key="2">
    <source>
        <dbReference type="Proteomes" id="UP000321532"/>
    </source>
</evidence>
<keyword evidence="2" id="KW-1185">Reference proteome</keyword>
<proteinExistence type="predicted"/>